<sequence>MNKHAKLLKTLLGLNSDATDAMINDKHNEYKKYTDGLLLNHTIPHHAEISRFAHMGVTKMIQSYASLLNRNVDKEFLADDKQEYTNCLWEKEELLEENASLRSALTSCRELQREQYDAQGLSDLLTSAKQQIKRLKLQLQLMRRQSPNRTLLDIYEKERKVDGTDIVKYQHEVGQMLGKKDMEIAKLKEKLLDKQPGLSTEEQVDASENDDTKNLTRAKLVKNYTELVKDCGKHLPGEGDFRRRVMRIEAFGDNERSNIKTPFIRRIIKKGDQQKRTAYRAEFMPVPNKSHTK</sequence>
<evidence type="ECO:0000256" key="1">
    <source>
        <dbReference type="SAM" id="Coils"/>
    </source>
</evidence>
<dbReference type="EMBL" id="MN739448">
    <property type="protein sequence ID" value="QHT05041.1"/>
    <property type="molecule type" value="Genomic_DNA"/>
</dbReference>
<proteinExistence type="predicted"/>
<organism evidence="2">
    <name type="scientific">viral metagenome</name>
    <dbReference type="NCBI Taxonomy" id="1070528"/>
    <lineage>
        <taxon>unclassified sequences</taxon>
        <taxon>metagenomes</taxon>
        <taxon>organismal metagenomes</taxon>
    </lineage>
</organism>
<evidence type="ECO:0000313" key="2">
    <source>
        <dbReference type="EMBL" id="QHT05041.1"/>
    </source>
</evidence>
<name>A0A6C0CKQ2_9ZZZZ</name>
<reference evidence="2" key="1">
    <citation type="journal article" date="2020" name="Nature">
        <title>Giant virus diversity and host interactions through global metagenomics.</title>
        <authorList>
            <person name="Schulz F."/>
            <person name="Roux S."/>
            <person name="Paez-Espino D."/>
            <person name="Jungbluth S."/>
            <person name="Walsh D.A."/>
            <person name="Denef V.J."/>
            <person name="McMahon K.D."/>
            <person name="Konstantinidis K.T."/>
            <person name="Eloe-Fadrosh E.A."/>
            <person name="Kyrpides N.C."/>
            <person name="Woyke T."/>
        </authorList>
    </citation>
    <scope>NUCLEOTIDE SEQUENCE</scope>
    <source>
        <strain evidence="2">GVMAG-M-3300021354-14</strain>
    </source>
</reference>
<feature type="coiled-coil region" evidence="1">
    <location>
        <begin position="91"/>
        <end position="145"/>
    </location>
</feature>
<keyword evidence="1" id="KW-0175">Coiled coil</keyword>
<dbReference type="AlphaFoldDB" id="A0A6C0CKQ2"/>
<accession>A0A6C0CKQ2</accession>
<protein>
    <submittedName>
        <fullName evidence="2">Uncharacterized protein</fullName>
    </submittedName>
</protein>